<reference evidence="3 4" key="1">
    <citation type="submission" date="2016-11" db="EMBL/GenBank/DDBJ databases">
        <authorList>
            <person name="Jaros S."/>
            <person name="Januszkiewicz K."/>
            <person name="Wedrychowicz H."/>
        </authorList>
    </citation>
    <scope>NUCLEOTIDE SEQUENCE [LARGE SCALE GENOMIC DNA]</scope>
    <source>
        <strain evidence="3 4">DSM 19436</strain>
    </source>
</reference>
<dbReference type="EMBL" id="FQUP01000001">
    <property type="protein sequence ID" value="SHF24368.1"/>
    <property type="molecule type" value="Genomic_DNA"/>
</dbReference>
<evidence type="ECO:0000259" key="2">
    <source>
        <dbReference type="Pfam" id="PF14415"/>
    </source>
</evidence>
<dbReference type="AlphaFoldDB" id="A0A1M5A265"/>
<feature type="signal peptide" evidence="1">
    <location>
        <begin position="1"/>
        <end position="20"/>
    </location>
</feature>
<sequence>MRRILLPAAMLALAMADARANDSTAELGAGGLVYVTTEAVQMTSEDLFISLDAVRVRYTFQNVSDKDVTTLVAFPMPDIKGSLDFLGAIPVDDPVNFLGFKTLVDGKPVEAKVQQRASALGVDQTAYLQSLGIPLAPQLTATRDALDGLPKEKWDDLIDRGLAIPDQFDAGKGWENHLAANWQLSTAYYWEQTFPAKKTVVVEHSYKPSVGMTAGVTFGRPDDKTSPWFKHYVQKYCMDATFLAAAAKAAKGRAEDDYLMESRIDYILTTAANWAGAIDKFHLTVDKGAPANLVSFCGEGVKKTGPTTFEMSATNFYPERDLSILILRGVKSSQSENKSVP</sequence>
<dbReference type="Proteomes" id="UP000184485">
    <property type="component" value="Unassembled WGS sequence"/>
</dbReference>
<organism evidence="3 4">
    <name type="scientific">Kaistia soli DSM 19436</name>
    <dbReference type="NCBI Taxonomy" id="1122133"/>
    <lineage>
        <taxon>Bacteria</taxon>
        <taxon>Pseudomonadati</taxon>
        <taxon>Pseudomonadota</taxon>
        <taxon>Alphaproteobacteria</taxon>
        <taxon>Hyphomicrobiales</taxon>
        <taxon>Kaistiaceae</taxon>
        <taxon>Kaistia</taxon>
    </lineage>
</organism>
<name>A0A1M5A265_9HYPH</name>
<gene>
    <name evidence="3" type="ORF">SAMN02745157_1991</name>
</gene>
<accession>A0A1M5A265</accession>
<dbReference type="Gene3D" id="2.60.40.3680">
    <property type="match status" value="2"/>
</dbReference>
<feature type="chain" id="PRO_5012431759" description="DUF4424 domain-containing protein" evidence="1">
    <location>
        <begin position="21"/>
        <end position="341"/>
    </location>
</feature>
<feature type="domain" description="DUF4424" evidence="2">
    <location>
        <begin position="20"/>
        <end position="325"/>
    </location>
</feature>
<evidence type="ECO:0000313" key="3">
    <source>
        <dbReference type="EMBL" id="SHF24368.1"/>
    </source>
</evidence>
<evidence type="ECO:0000256" key="1">
    <source>
        <dbReference type="SAM" id="SignalP"/>
    </source>
</evidence>
<dbReference type="RefSeq" id="WP_073052472.1">
    <property type="nucleotide sequence ID" value="NZ_FQUP01000001.1"/>
</dbReference>
<keyword evidence="1" id="KW-0732">Signal</keyword>
<evidence type="ECO:0000313" key="4">
    <source>
        <dbReference type="Proteomes" id="UP000184485"/>
    </source>
</evidence>
<dbReference type="STRING" id="1122133.SAMN02745157_1991"/>
<protein>
    <recommendedName>
        <fullName evidence="2">DUF4424 domain-containing protein</fullName>
    </recommendedName>
</protein>
<dbReference type="Pfam" id="PF14415">
    <property type="entry name" value="DUF4424"/>
    <property type="match status" value="1"/>
</dbReference>
<proteinExistence type="predicted"/>
<keyword evidence="4" id="KW-1185">Reference proteome</keyword>
<dbReference type="InterPro" id="IPR025538">
    <property type="entry name" value="DUF4424"/>
</dbReference>
<dbReference type="OrthoDB" id="7299818at2"/>